<organism evidence="2">
    <name type="scientific">marine sediment metagenome</name>
    <dbReference type="NCBI Taxonomy" id="412755"/>
    <lineage>
        <taxon>unclassified sequences</taxon>
        <taxon>metagenomes</taxon>
        <taxon>ecological metagenomes</taxon>
    </lineage>
</organism>
<keyword evidence="1" id="KW-0812">Transmembrane</keyword>
<dbReference type="EMBL" id="BART01004647">
    <property type="protein sequence ID" value="GAG55351.1"/>
    <property type="molecule type" value="Genomic_DNA"/>
</dbReference>
<sequence>MSEDSDQNKAWQYFQTINNALNGLLEILTMGFDKDDIIFKAGIENLKSLKETIVDVLDHDYDPKEINNYILVITRMSSSMFFLILFIIIMSEEKLHLYVKF</sequence>
<evidence type="ECO:0000313" key="2">
    <source>
        <dbReference type="EMBL" id="GAG55351.1"/>
    </source>
</evidence>
<keyword evidence="1" id="KW-1133">Transmembrane helix</keyword>
<protein>
    <submittedName>
        <fullName evidence="2">Uncharacterized protein</fullName>
    </submittedName>
</protein>
<gene>
    <name evidence="2" type="ORF">S01H4_11476</name>
</gene>
<dbReference type="AlphaFoldDB" id="X1A582"/>
<accession>X1A582</accession>
<proteinExistence type="predicted"/>
<name>X1A582_9ZZZZ</name>
<feature type="transmembrane region" description="Helical" evidence="1">
    <location>
        <begin position="69"/>
        <end position="90"/>
    </location>
</feature>
<keyword evidence="1" id="KW-0472">Membrane</keyword>
<evidence type="ECO:0000256" key="1">
    <source>
        <dbReference type="SAM" id="Phobius"/>
    </source>
</evidence>
<comment type="caution">
    <text evidence="2">The sequence shown here is derived from an EMBL/GenBank/DDBJ whole genome shotgun (WGS) entry which is preliminary data.</text>
</comment>
<reference evidence="2" key="1">
    <citation type="journal article" date="2014" name="Front. Microbiol.">
        <title>High frequency of phylogenetically diverse reductive dehalogenase-homologous genes in deep subseafloor sedimentary metagenomes.</title>
        <authorList>
            <person name="Kawai M."/>
            <person name="Futagami T."/>
            <person name="Toyoda A."/>
            <person name="Takaki Y."/>
            <person name="Nishi S."/>
            <person name="Hori S."/>
            <person name="Arai W."/>
            <person name="Tsubouchi T."/>
            <person name="Morono Y."/>
            <person name="Uchiyama I."/>
            <person name="Ito T."/>
            <person name="Fujiyama A."/>
            <person name="Inagaki F."/>
            <person name="Takami H."/>
        </authorList>
    </citation>
    <scope>NUCLEOTIDE SEQUENCE</scope>
    <source>
        <strain evidence="2">Expedition CK06-06</strain>
    </source>
</reference>